<dbReference type="OrthoDB" id="190812at2157"/>
<dbReference type="Gene3D" id="2.60.120.10">
    <property type="entry name" value="Jelly Rolls"/>
    <property type="match status" value="1"/>
</dbReference>
<proteinExistence type="predicted"/>
<protein>
    <submittedName>
        <fullName evidence="4">Cupin domain-containing protein</fullName>
    </submittedName>
</protein>
<keyword evidence="1" id="KW-0479">Metal-binding</keyword>
<dbReference type="Pfam" id="PF07883">
    <property type="entry name" value="Cupin_2"/>
    <property type="match status" value="1"/>
</dbReference>
<comment type="caution">
    <text evidence="4">The sequence shown here is derived from an EMBL/GenBank/DDBJ whole genome shotgun (WGS) entry which is preliminary data.</text>
</comment>
<feature type="compositionally biased region" description="Acidic residues" evidence="2">
    <location>
        <begin position="1"/>
        <end position="18"/>
    </location>
</feature>
<dbReference type="PANTHER" id="PTHR35848:SF9">
    <property type="entry name" value="SLL1358 PROTEIN"/>
    <property type="match status" value="1"/>
</dbReference>
<dbReference type="GO" id="GO:0046872">
    <property type="term" value="F:metal ion binding"/>
    <property type="evidence" value="ECO:0007669"/>
    <property type="project" value="UniProtKB-KW"/>
</dbReference>
<reference evidence="4 5" key="1">
    <citation type="submission" date="2018-09" db="EMBL/GenBank/DDBJ databases">
        <title>Genomic Encyclopedia of Archaeal and Bacterial Type Strains, Phase II (KMG-II): from individual species to whole genera.</title>
        <authorList>
            <person name="Goeker M."/>
        </authorList>
    </citation>
    <scope>NUCLEOTIDE SEQUENCE [LARGE SCALE GENOMIC DNA]</scope>
    <source>
        <strain evidence="4 5">DSM 13151</strain>
    </source>
</reference>
<dbReference type="PANTHER" id="PTHR35848">
    <property type="entry name" value="OXALATE-BINDING PROTEIN"/>
    <property type="match status" value="1"/>
</dbReference>
<evidence type="ECO:0000313" key="5">
    <source>
        <dbReference type="Proteomes" id="UP000283805"/>
    </source>
</evidence>
<evidence type="ECO:0000256" key="2">
    <source>
        <dbReference type="SAM" id="MobiDB-lite"/>
    </source>
</evidence>
<dbReference type="AlphaFoldDB" id="A0A3R7GWN3"/>
<gene>
    <name evidence="4" type="ORF">ATJ93_2659</name>
</gene>
<feature type="domain" description="Cupin type-2" evidence="3">
    <location>
        <begin position="39"/>
        <end position="118"/>
    </location>
</feature>
<dbReference type="EMBL" id="RAPO01000002">
    <property type="protein sequence ID" value="RKD95796.1"/>
    <property type="molecule type" value="Genomic_DNA"/>
</dbReference>
<dbReference type="RefSeq" id="WP_120245029.1">
    <property type="nucleotide sequence ID" value="NZ_RAPO01000002.1"/>
</dbReference>
<dbReference type="InterPro" id="IPR051610">
    <property type="entry name" value="GPI/OXD"/>
</dbReference>
<dbReference type="InterPro" id="IPR013096">
    <property type="entry name" value="Cupin_2"/>
</dbReference>
<evidence type="ECO:0000256" key="1">
    <source>
        <dbReference type="ARBA" id="ARBA00022723"/>
    </source>
</evidence>
<name>A0A3R7GWN3_9EURY</name>
<dbReference type="SUPFAM" id="SSF51182">
    <property type="entry name" value="RmlC-like cupins"/>
    <property type="match status" value="1"/>
</dbReference>
<evidence type="ECO:0000259" key="3">
    <source>
        <dbReference type="Pfam" id="PF07883"/>
    </source>
</evidence>
<feature type="region of interest" description="Disordered" evidence="2">
    <location>
        <begin position="1"/>
        <end position="25"/>
    </location>
</feature>
<keyword evidence="5" id="KW-1185">Reference proteome</keyword>
<dbReference type="InterPro" id="IPR011051">
    <property type="entry name" value="RmlC_Cupin_sf"/>
</dbReference>
<dbReference type="InterPro" id="IPR014710">
    <property type="entry name" value="RmlC-like_jellyroll"/>
</dbReference>
<dbReference type="Proteomes" id="UP000283805">
    <property type="component" value="Unassembled WGS sequence"/>
</dbReference>
<sequence length="175" mass="19210">METVSIDDLEPEPDDEELHTDRRDIAAPLNADHVAIVRYVLEPGERFSGSVHAHADQEEVFVVLEGEATFEIGGVASESDSEPETREVAVGENEAIRFAPGEFQSGRNAADEQLVALALGAPRESEDVRISQIPVLDDRSVDCPDCGRDNMRISRREDVDFECPDCDATLSLEAE</sequence>
<organism evidence="4 5">
    <name type="scientific">Halopiger aswanensis</name>
    <dbReference type="NCBI Taxonomy" id="148449"/>
    <lineage>
        <taxon>Archaea</taxon>
        <taxon>Methanobacteriati</taxon>
        <taxon>Methanobacteriota</taxon>
        <taxon>Stenosarchaea group</taxon>
        <taxon>Halobacteria</taxon>
        <taxon>Halobacteriales</taxon>
        <taxon>Natrialbaceae</taxon>
        <taxon>Halopiger</taxon>
    </lineage>
</organism>
<evidence type="ECO:0000313" key="4">
    <source>
        <dbReference type="EMBL" id="RKD95796.1"/>
    </source>
</evidence>
<accession>A0A3R7GWN3</accession>